<evidence type="ECO:0000259" key="1">
    <source>
        <dbReference type="Pfam" id="PF05598"/>
    </source>
</evidence>
<protein>
    <submittedName>
        <fullName evidence="3">Mobile element protein</fullName>
    </submittedName>
</protein>
<feature type="domain" description="Transposase DDE" evidence="2">
    <location>
        <begin position="436"/>
        <end position="531"/>
    </location>
</feature>
<gene>
    <name evidence="3" type="ORF">AVDCRST_MAG26-317</name>
</gene>
<dbReference type="InterPro" id="IPR008490">
    <property type="entry name" value="Transposase_InsH_N"/>
</dbReference>
<dbReference type="InterPro" id="IPR025668">
    <property type="entry name" value="Tnp_DDE_dom"/>
</dbReference>
<dbReference type="Pfam" id="PF13751">
    <property type="entry name" value="DDE_Tnp_1_6"/>
    <property type="match status" value="1"/>
</dbReference>
<dbReference type="EMBL" id="CADCTK010000075">
    <property type="protein sequence ID" value="CAA9216014.1"/>
    <property type="molecule type" value="Genomic_DNA"/>
</dbReference>
<sequence>MVAHNSSFAQEGSSTMRPALWQPPLEPSVAELAVLNRIRRAKLFVFLRHHRHTLFSDAFQYELAALYKAAPQGQPPVPPAQLALALILQAYTGVSDDEVIEATTMDRRWQLVLDCLDTETPPFSKGTFVAFRARLLAQHLDRRLLERTVDLAATTGAFGSRHLRAALDSSPLWGAGRVEDTYNLLGHALRKALGVIARQQGWELADVAQDAGAELLAASSLKAALDLDWDAPTARDQALHLVLETLLSVERWVGSHADLVTATPRVAEQMAESLAVAHQVCAQDVTLSASGGATLREGVAPERRISVEDGEMRHGRKSRSQLVDGYKRHVLRDLDSGLIPVVGITPANVPEARVTDSIEQDLAAQKLTVREWHIDRAYLASRVVQERSAEVAIYCKAWPVRRGPYFAKTAFQLDWERQEIRCPNNVVLPFEVGGQVQFPAARCRECPVRERCTRSAQGRSVSIHPDEKLMEELRERQLTAQGRAKLRERTAVEHGLAHVGYWQGDRARYRGARKNLLDLRRTAVVHNLHVIARYQAATAKAA</sequence>
<dbReference type="NCBIfam" id="NF033551">
    <property type="entry name" value="transpos_IS1182"/>
    <property type="match status" value="1"/>
</dbReference>
<dbReference type="PANTHER" id="PTHR35604">
    <property type="entry name" value="TRANSPOSASE INSH FOR INSERTION SEQUENCE ELEMENT IS5A-RELATED"/>
    <property type="match status" value="1"/>
</dbReference>
<dbReference type="PANTHER" id="PTHR35604:SF2">
    <property type="entry name" value="TRANSPOSASE INSH FOR INSERTION SEQUENCE ELEMENT IS5A-RELATED"/>
    <property type="match status" value="1"/>
</dbReference>
<organism evidence="3">
    <name type="scientific">uncultured Chloroflexia bacterium</name>
    <dbReference type="NCBI Taxonomy" id="1672391"/>
    <lineage>
        <taxon>Bacteria</taxon>
        <taxon>Bacillati</taxon>
        <taxon>Chloroflexota</taxon>
        <taxon>Chloroflexia</taxon>
        <taxon>environmental samples</taxon>
    </lineage>
</organism>
<dbReference type="InterPro" id="IPR047629">
    <property type="entry name" value="IS1182_transpos"/>
</dbReference>
<dbReference type="AlphaFoldDB" id="A0A6J4H656"/>
<name>A0A6J4H656_9CHLR</name>
<proteinExistence type="predicted"/>
<evidence type="ECO:0000313" key="3">
    <source>
        <dbReference type="EMBL" id="CAA9216014.1"/>
    </source>
</evidence>
<accession>A0A6J4H656</accession>
<reference evidence="3" key="1">
    <citation type="submission" date="2020-02" db="EMBL/GenBank/DDBJ databases">
        <authorList>
            <person name="Meier V. D."/>
        </authorList>
    </citation>
    <scope>NUCLEOTIDE SEQUENCE</scope>
    <source>
        <strain evidence="3">AVDCRST_MAG26</strain>
    </source>
</reference>
<feature type="domain" description="Transposase InsH N-terminal" evidence="1">
    <location>
        <begin position="47"/>
        <end position="134"/>
    </location>
</feature>
<evidence type="ECO:0000259" key="2">
    <source>
        <dbReference type="Pfam" id="PF13751"/>
    </source>
</evidence>
<dbReference type="Pfam" id="PF05598">
    <property type="entry name" value="DUF772"/>
    <property type="match status" value="1"/>
</dbReference>